<comment type="caution">
    <text evidence="1">The sequence shown here is derived from an EMBL/GenBank/DDBJ whole genome shotgun (WGS) entry which is preliminary data.</text>
</comment>
<sequence length="79" mass="8591">MENEIGRFDKRAIPIGGIAIEDLHRIPDRRDTVGTNLLQQDGRGNKRLDAVVAIAAVADAVTVDFEDHVSAAVFVFEAC</sequence>
<reference evidence="1" key="1">
    <citation type="submission" date="2015-06" db="EMBL/GenBank/DDBJ databases">
        <authorList>
            <person name="Nguyen H."/>
        </authorList>
    </citation>
    <scope>NUCLEOTIDE SEQUENCE</scope>
    <source>
        <strain evidence="1">DAOM 180753</strain>
    </source>
</reference>
<organism evidence="1 2">
    <name type="scientific">Penicillium thymicola</name>
    <dbReference type="NCBI Taxonomy" id="293382"/>
    <lineage>
        <taxon>Eukaryota</taxon>
        <taxon>Fungi</taxon>
        <taxon>Dikarya</taxon>
        <taxon>Ascomycota</taxon>
        <taxon>Pezizomycotina</taxon>
        <taxon>Eurotiomycetes</taxon>
        <taxon>Eurotiomycetidae</taxon>
        <taxon>Eurotiales</taxon>
        <taxon>Aspergillaceae</taxon>
        <taxon>Penicillium</taxon>
    </lineage>
</organism>
<gene>
    <name evidence="1" type="ORF">VN97_g12662</name>
</gene>
<dbReference type="AlphaFoldDB" id="A0AAI9T6J1"/>
<keyword evidence="2" id="KW-1185">Reference proteome</keyword>
<reference evidence="1" key="2">
    <citation type="journal article" date="2016" name="Fungal Biol.">
        <title>Ochratoxin A production by Penicillium thymicola.</title>
        <authorList>
            <person name="Nguyen H.D.T."/>
            <person name="McMullin D.R."/>
            <person name="Ponomareva E."/>
            <person name="Riley R."/>
            <person name="Pomraning K.R."/>
            <person name="Baker S.E."/>
            <person name="Seifert K.A."/>
        </authorList>
    </citation>
    <scope>NUCLEOTIDE SEQUENCE</scope>
    <source>
        <strain evidence="1">DAOM 180753</strain>
    </source>
</reference>
<feature type="non-terminal residue" evidence="1">
    <location>
        <position position="79"/>
    </location>
</feature>
<protein>
    <submittedName>
        <fullName evidence="1">Uncharacterized protein</fullName>
    </submittedName>
</protein>
<proteinExistence type="predicted"/>
<accession>A0AAI9T6J1</accession>
<dbReference type="EMBL" id="LACB01001050">
    <property type="protein sequence ID" value="KAJ9480859.1"/>
    <property type="molecule type" value="Genomic_DNA"/>
</dbReference>
<evidence type="ECO:0000313" key="2">
    <source>
        <dbReference type="Proteomes" id="UP001227192"/>
    </source>
</evidence>
<name>A0AAI9T6J1_PENTH</name>
<dbReference type="Proteomes" id="UP001227192">
    <property type="component" value="Unassembled WGS sequence"/>
</dbReference>
<evidence type="ECO:0000313" key="1">
    <source>
        <dbReference type="EMBL" id="KAJ9480859.1"/>
    </source>
</evidence>